<organism evidence="1 2">
    <name type="scientific">Advenella kashmirensis</name>
    <dbReference type="NCBI Taxonomy" id="310575"/>
    <lineage>
        <taxon>Bacteria</taxon>
        <taxon>Pseudomonadati</taxon>
        <taxon>Pseudomonadota</taxon>
        <taxon>Betaproteobacteria</taxon>
        <taxon>Burkholderiales</taxon>
        <taxon>Alcaligenaceae</taxon>
    </lineage>
</organism>
<comment type="caution">
    <text evidence="1">The sequence shown here is derived from an EMBL/GenBank/DDBJ whole genome shotgun (WGS) entry which is preliminary data.</text>
</comment>
<evidence type="ECO:0000313" key="2">
    <source>
        <dbReference type="Proteomes" id="UP000264036"/>
    </source>
</evidence>
<dbReference type="AlphaFoldDB" id="A0A356LHL4"/>
<accession>A0A356LHL4</accession>
<gene>
    <name evidence="1" type="ORF">DD666_13870</name>
</gene>
<dbReference type="Proteomes" id="UP000264036">
    <property type="component" value="Unassembled WGS sequence"/>
</dbReference>
<protein>
    <submittedName>
        <fullName evidence="1">Uncharacterized protein</fullName>
    </submittedName>
</protein>
<sequence>MSVVTTEQVICSFVYDHNRDVVVCEFKLKLTNIGKSRLLSQALNTPGSNALADHRKQALFFQSLQSQLEDAAFESVEEINSLSFEFEGKIYEFVRIVAPGDNTQDHYFEWIQMKE</sequence>
<proteinExistence type="predicted"/>
<dbReference type="EMBL" id="DOEK01000029">
    <property type="protein sequence ID" value="HBP30490.1"/>
    <property type="molecule type" value="Genomic_DNA"/>
</dbReference>
<evidence type="ECO:0000313" key="1">
    <source>
        <dbReference type="EMBL" id="HBP30490.1"/>
    </source>
</evidence>
<name>A0A356LHL4_9BURK</name>
<reference evidence="1 2" key="1">
    <citation type="journal article" date="2018" name="Nat. Biotechnol.">
        <title>A standardized bacterial taxonomy based on genome phylogeny substantially revises the tree of life.</title>
        <authorList>
            <person name="Parks D.H."/>
            <person name="Chuvochina M."/>
            <person name="Waite D.W."/>
            <person name="Rinke C."/>
            <person name="Skarshewski A."/>
            <person name="Chaumeil P.A."/>
            <person name="Hugenholtz P."/>
        </authorList>
    </citation>
    <scope>NUCLEOTIDE SEQUENCE [LARGE SCALE GENOMIC DNA]</scope>
    <source>
        <strain evidence="1">UBA10707</strain>
    </source>
</reference>